<feature type="region of interest" description="Disordered" evidence="1">
    <location>
        <begin position="1"/>
        <end position="40"/>
    </location>
</feature>
<accession>A0AAD9RDI7</accession>
<reference evidence="2" key="2">
    <citation type="journal article" date="2023" name="Commun. Biol.">
        <title>Intrasexual cuticular hydrocarbon dimorphism in a wasp sheds light on hydrocarbon biosynthesis genes in Hymenoptera.</title>
        <authorList>
            <person name="Moris V.C."/>
            <person name="Podsiadlowski L."/>
            <person name="Martin S."/>
            <person name="Oeyen J.P."/>
            <person name="Donath A."/>
            <person name="Petersen M."/>
            <person name="Wilbrandt J."/>
            <person name="Misof B."/>
            <person name="Liedtke D."/>
            <person name="Thamm M."/>
            <person name="Scheiner R."/>
            <person name="Schmitt T."/>
            <person name="Niehuis O."/>
        </authorList>
    </citation>
    <scope>NUCLEOTIDE SEQUENCE</scope>
    <source>
        <strain evidence="2">GBR_01_08_01A</strain>
    </source>
</reference>
<evidence type="ECO:0000256" key="1">
    <source>
        <dbReference type="SAM" id="MobiDB-lite"/>
    </source>
</evidence>
<dbReference type="AlphaFoldDB" id="A0AAD9RDI7"/>
<feature type="region of interest" description="Disordered" evidence="1">
    <location>
        <begin position="121"/>
        <end position="168"/>
    </location>
</feature>
<feature type="compositionally biased region" description="Polar residues" evidence="1">
    <location>
        <begin position="132"/>
        <end position="147"/>
    </location>
</feature>
<reference evidence="2" key="1">
    <citation type="submission" date="2021-08" db="EMBL/GenBank/DDBJ databases">
        <authorList>
            <person name="Misof B."/>
            <person name="Oliver O."/>
            <person name="Podsiadlowski L."/>
            <person name="Donath A."/>
            <person name="Peters R."/>
            <person name="Mayer C."/>
            <person name="Rust J."/>
            <person name="Gunkel S."/>
            <person name="Lesny P."/>
            <person name="Martin S."/>
            <person name="Oeyen J.P."/>
            <person name="Petersen M."/>
            <person name="Panagiotis P."/>
            <person name="Wilbrandt J."/>
            <person name="Tanja T."/>
        </authorList>
    </citation>
    <scope>NUCLEOTIDE SEQUENCE</scope>
    <source>
        <strain evidence="2">GBR_01_08_01A</strain>
        <tissue evidence="2">Thorax + abdomen</tissue>
    </source>
</reference>
<dbReference type="EMBL" id="JAIFRP010001526">
    <property type="protein sequence ID" value="KAK2577755.1"/>
    <property type="molecule type" value="Genomic_DNA"/>
</dbReference>
<name>A0AAD9RDI7_9HYME</name>
<evidence type="ECO:0000313" key="3">
    <source>
        <dbReference type="Proteomes" id="UP001258017"/>
    </source>
</evidence>
<sequence>MRSPVRSAPPVLPFPNPDQINYSSGSSSPGQGTSRNEDMSMREIASLLEEIQAQQNQIPESEMKFIINQALKGTANEWWDLVAQEIDTWAQFAQKFVNRFWSPSVQRKIRANLEFGYYRESNGQTRDREKISASNAQHRPPDNTRNPSYERRSYSDLKTSTARGREDNMGAVRIRTAIIEEAGEGGEEEVVYALPEN</sequence>
<dbReference type="Proteomes" id="UP001258017">
    <property type="component" value="Unassembled WGS sequence"/>
</dbReference>
<feature type="compositionally biased region" description="Low complexity" evidence="1">
    <location>
        <begin position="23"/>
        <end position="34"/>
    </location>
</feature>
<protein>
    <recommendedName>
        <fullName evidence="4">Retrotransposon gag domain-containing protein</fullName>
    </recommendedName>
</protein>
<evidence type="ECO:0008006" key="4">
    <source>
        <dbReference type="Google" id="ProtNLM"/>
    </source>
</evidence>
<gene>
    <name evidence="2" type="ORF">KPH14_001334</name>
</gene>
<keyword evidence="3" id="KW-1185">Reference proteome</keyword>
<proteinExistence type="predicted"/>
<comment type="caution">
    <text evidence="2">The sequence shown here is derived from an EMBL/GenBank/DDBJ whole genome shotgun (WGS) entry which is preliminary data.</text>
</comment>
<organism evidence="2 3">
    <name type="scientific">Odynerus spinipes</name>
    <dbReference type="NCBI Taxonomy" id="1348599"/>
    <lineage>
        <taxon>Eukaryota</taxon>
        <taxon>Metazoa</taxon>
        <taxon>Ecdysozoa</taxon>
        <taxon>Arthropoda</taxon>
        <taxon>Hexapoda</taxon>
        <taxon>Insecta</taxon>
        <taxon>Pterygota</taxon>
        <taxon>Neoptera</taxon>
        <taxon>Endopterygota</taxon>
        <taxon>Hymenoptera</taxon>
        <taxon>Apocrita</taxon>
        <taxon>Aculeata</taxon>
        <taxon>Vespoidea</taxon>
        <taxon>Vespidae</taxon>
        <taxon>Eumeninae</taxon>
        <taxon>Odynerus</taxon>
    </lineage>
</organism>
<evidence type="ECO:0000313" key="2">
    <source>
        <dbReference type="EMBL" id="KAK2577755.1"/>
    </source>
</evidence>